<sequence length="195" mass="22556">MEFLRRLLKFFGSWSDEEAMLWFPDKIPTNVLKLIVNHENGFTCSKYPATKAINKKLLLFYRVKTSVKDFQQWINDYSKYCVPLASPNPRGKRSINTGPKDDVRMMSWMFIRGMIRYGPLNLEQFFEHSKKICEVICEVFTLLHKINLPVKSAATKFGKTIRAFKKFTNTSPDAPKTFPSSQLAGMISSNLDLNK</sequence>
<evidence type="ECO:0000313" key="1">
    <source>
        <dbReference type="Proteomes" id="UP000887579"/>
    </source>
</evidence>
<reference evidence="2" key="1">
    <citation type="submission" date="2022-11" db="UniProtKB">
        <authorList>
            <consortium name="WormBaseParasite"/>
        </authorList>
    </citation>
    <scope>IDENTIFICATION</scope>
</reference>
<proteinExistence type="predicted"/>
<protein>
    <submittedName>
        <fullName evidence="2">LAGLIDADG homing endonuclease</fullName>
    </submittedName>
</protein>
<name>A0AC34GBB9_9BILA</name>
<dbReference type="Proteomes" id="UP000887579">
    <property type="component" value="Unplaced"/>
</dbReference>
<accession>A0AC34GBB9</accession>
<organism evidence="1 2">
    <name type="scientific">Panagrolaimus sp. ES5</name>
    <dbReference type="NCBI Taxonomy" id="591445"/>
    <lineage>
        <taxon>Eukaryota</taxon>
        <taxon>Metazoa</taxon>
        <taxon>Ecdysozoa</taxon>
        <taxon>Nematoda</taxon>
        <taxon>Chromadorea</taxon>
        <taxon>Rhabditida</taxon>
        <taxon>Tylenchina</taxon>
        <taxon>Panagrolaimomorpha</taxon>
        <taxon>Panagrolaimoidea</taxon>
        <taxon>Panagrolaimidae</taxon>
        <taxon>Panagrolaimus</taxon>
    </lineage>
</organism>
<dbReference type="WBParaSite" id="ES5_v2.g26739.t1">
    <property type="protein sequence ID" value="ES5_v2.g26739.t1"/>
    <property type="gene ID" value="ES5_v2.g26739"/>
</dbReference>
<evidence type="ECO:0000313" key="2">
    <source>
        <dbReference type="WBParaSite" id="ES5_v2.g26739.t1"/>
    </source>
</evidence>